<comment type="caution">
    <text evidence="7">The sequence shown here is derived from an EMBL/GenBank/DDBJ whole genome shotgun (WGS) entry which is preliminary data.</text>
</comment>
<dbReference type="EMBL" id="VWPC01000021">
    <property type="protein sequence ID" value="KAA5839337.1"/>
    <property type="molecule type" value="Genomic_DNA"/>
</dbReference>
<dbReference type="AlphaFoldDB" id="A0AB34BZD6"/>
<dbReference type="GO" id="GO:0005524">
    <property type="term" value="F:ATP binding"/>
    <property type="evidence" value="ECO:0007669"/>
    <property type="project" value="UniProtKB-KW"/>
</dbReference>
<keyword evidence="5" id="KW-0175">Coiled coil</keyword>
<feature type="coiled-coil region" evidence="5">
    <location>
        <begin position="563"/>
        <end position="597"/>
    </location>
</feature>
<proteinExistence type="predicted"/>
<protein>
    <recommendedName>
        <fullName evidence="6">DNA2/NAM7 helicase-like C-terminal domain-containing protein</fullName>
    </recommendedName>
</protein>
<dbReference type="PANTHER" id="PTHR43788:SF8">
    <property type="entry name" value="DNA-BINDING PROTEIN SMUBP-2"/>
    <property type="match status" value="1"/>
</dbReference>
<keyword evidence="3" id="KW-0347">Helicase</keyword>
<evidence type="ECO:0000256" key="2">
    <source>
        <dbReference type="ARBA" id="ARBA00022801"/>
    </source>
</evidence>
<evidence type="ECO:0000313" key="8">
    <source>
        <dbReference type="Proteomes" id="UP000323924"/>
    </source>
</evidence>
<dbReference type="Pfam" id="PF13087">
    <property type="entry name" value="AAA_12"/>
    <property type="match status" value="1"/>
</dbReference>
<evidence type="ECO:0000256" key="4">
    <source>
        <dbReference type="ARBA" id="ARBA00022840"/>
    </source>
</evidence>
<keyword evidence="4" id="KW-0067">ATP-binding</keyword>
<dbReference type="Proteomes" id="UP000323924">
    <property type="component" value="Unassembled WGS sequence"/>
</dbReference>
<dbReference type="InterPro" id="IPR027417">
    <property type="entry name" value="P-loop_NTPase"/>
</dbReference>
<reference evidence="7 8" key="1">
    <citation type="submission" date="2019-09" db="EMBL/GenBank/DDBJ databases">
        <authorList>
            <person name="Vacheron J."/>
            <person name="Dubost A."/>
            <person name="Prigent-Combaret C."/>
            <person name="Muller D."/>
        </authorList>
    </citation>
    <scope>NUCLEOTIDE SEQUENCE [LARGE SCALE GENOMIC DNA]</scope>
    <source>
        <strain evidence="7 8">JV497</strain>
    </source>
</reference>
<dbReference type="CDD" id="cd18808">
    <property type="entry name" value="SF1_C_Upf1"/>
    <property type="match status" value="1"/>
</dbReference>
<dbReference type="InterPro" id="IPR047187">
    <property type="entry name" value="SF1_C_Upf1"/>
</dbReference>
<dbReference type="InterPro" id="IPR050534">
    <property type="entry name" value="Coronavir_polyprotein_1ab"/>
</dbReference>
<dbReference type="InterPro" id="IPR041679">
    <property type="entry name" value="DNA2/NAM7-like_C"/>
</dbReference>
<evidence type="ECO:0000256" key="5">
    <source>
        <dbReference type="SAM" id="Coils"/>
    </source>
</evidence>
<dbReference type="Gene3D" id="3.40.50.300">
    <property type="entry name" value="P-loop containing nucleotide triphosphate hydrolases"/>
    <property type="match status" value="2"/>
</dbReference>
<evidence type="ECO:0000313" key="7">
    <source>
        <dbReference type="EMBL" id="KAA5839337.1"/>
    </source>
</evidence>
<dbReference type="SUPFAM" id="SSF52540">
    <property type="entry name" value="P-loop containing nucleoside triphosphate hydrolases"/>
    <property type="match status" value="1"/>
</dbReference>
<keyword evidence="2" id="KW-0378">Hydrolase</keyword>
<keyword evidence="1" id="KW-0547">Nucleotide-binding</keyword>
<evidence type="ECO:0000256" key="1">
    <source>
        <dbReference type="ARBA" id="ARBA00022741"/>
    </source>
</evidence>
<dbReference type="RefSeq" id="WP_150052471.1">
    <property type="nucleotide sequence ID" value="NZ_VWPC01000021.1"/>
</dbReference>
<evidence type="ECO:0000259" key="6">
    <source>
        <dbReference type="Pfam" id="PF13087"/>
    </source>
</evidence>
<feature type="domain" description="DNA2/NAM7 helicase-like C-terminal" evidence="6">
    <location>
        <begin position="898"/>
        <end position="1079"/>
    </location>
</feature>
<dbReference type="PANTHER" id="PTHR43788">
    <property type="entry name" value="DNA2/NAM7 HELICASE FAMILY MEMBER"/>
    <property type="match status" value="1"/>
</dbReference>
<evidence type="ECO:0000256" key="3">
    <source>
        <dbReference type="ARBA" id="ARBA00022806"/>
    </source>
</evidence>
<dbReference type="GO" id="GO:0043139">
    <property type="term" value="F:5'-3' DNA helicase activity"/>
    <property type="evidence" value="ECO:0007669"/>
    <property type="project" value="TreeGrafter"/>
</dbReference>
<sequence>MTAQGQARLLDILDYWHKVEFFLPYALGKYVEDFKKWETRWLSQEILQQSKDSHWRNFSIPEDLQVKGFNLYIGVFDASVIATLCEPYLAALSVDENTFYEEQERVELEGFTCFAKIKLNAQAVPQLDAVSLSTAPWALGQTVSKGLGALGHQAFEDAKEQLIKLLHNFHGQRQQNDDPALMAEEVMHLHQLLCNWASFTPEQNSGSSVALLQVLTQPKVEKPLTQPSAAQATEVEDEEEPDTEIDILNSFFIKDIERAIASLQRAEQPLPLLQYLGEADPGKRIDLYTDNGRKAIYQALQPQCINPGHWPDEPGHAMSLMQQFAINTALGTLENSGVFSVNGPPGTGKTTLLRDMFAENIVRRARVLAGYSEAEDAFVGGKKPQVTFKGMPNTYTIRALKPELTGYEMVVASSNNAAVENISRDLPKRKSLGTCWNDVQYLQPVAHKVAAQKSDGSISDLSDEDKPWGLICAALGNSNNRKVLQERMFFAPVDSTEPNRPLTIRQWVDEYKGPTFKDASAAFKKADEAVNKALEERARYASLLEEMAATDEQAFLRLQQQSFNQAEQTRASAQQALDQQQQQLQATAQHLSSLQELERLIDRSRPVWWKRLFNTQAAKTHRDEQLENARLQRLAHEEINRAKSLLNNSLRPELESAQTALLFCKSELDTRLAQWQDKCRCLADFASRLGRPDLPSQLSELENSEFQINGLWHDEALNRLRSTLFAAALTLHEAWLAEVAPSGSNGKGFSANLAAISLLLSNKTPEDERLTQVLWQSLFMVIPVVSSTFASFANQFRGLGAGSLGWLYIDEAGQAVPQAAVGALWRAQRAMVVGDPLQIEPVFTLPQRLVKTLGQLSVHTANDAFAPNRVSVQSLADHSNLYGSVFKNDTDQELWIGSPLRVHRRCIEPMFSLSNQIAYGNKMVFGLPNAHAEQDAPVYSSSCWVDIPGNVEHKQVVPQQIEFMVDLLGQLYSRDGELPQLYVISPFKAVRLALQKAIRAAAWARPNHRPKLPAGELKQWLKASVGTVHTFQGKEQDTVFMLLGADPEHAGAAQWAASKPNLLNVALTRAKRRVYLVGDFELWGSLRYFDAVSRGKFPLQRMGPASFLAKLNALEEQTPS</sequence>
<dbReference type="GO" id="GO:0016787">
    <property type="term" value="F:hydrolase activity"/>
    <property type="evidence" value="ECO:0007669"/>
    <property type="project" value="UniProtKB-KW"/>
</dbReference>
<name>A0AB34BZD6_9PSED</name>
<accession>A0AB34BZD6</accession>
<organism evidence="7 8">
    <name type="scientific">Pseudomonas chlororaphis</name>
    <dbReference type="NCBI Taxonomy" id="587753"/>
    <lineage>
        <taxon>Bacteria</taxon>
        <taxon>Pseudomonadati</taxon>
        <taxon>Pseudomonadota</taxon>
        <taxon>Gammaproteobacteria</taxon>
        <taxon>Pseudomonadales</taxon>
        <taxon>Pseudomonadaceae</taxon>
        <taxon>Pseudomonas</taxon>
    </lineage>
</organism>
<gene>
    <name evidence="7" type="ORF">F2A38_20995</name>
</gene>